<dbReference type="GO" id="GO:0015627">
    <property type="term" value="C:type II protein secretion system complex"/>
    <property type="evidence" value="ECO:0007669"/>
    <property type="project" value="TreeGrafter"/>
</dbReference>
<accession>A0A844GXD5</accession>
<dbReference type="PANTHER" id="PTHR21180:SF32">
    <property type="entry name" value="ENDONUCLEASE_EXONUCLEASE_PHOSPHATASE FAMILY DOMAIN-CONTAINING PROTEIN 1"/>
    <property type="match status" value="1"/>
</dbReference>
<dbReference type="PANTHER" id="PTHR21180">
    <property type="entry name" value="ENDONUCLEASE/EXONUCLEASE/PHOSPHATASE FAMILY DOMAIN-CONTAINING PROTEIN 1"/>
    <property type="match status" value="1"/>
</dbReference>
<keyword evidence="1" id="KW-0238">DNA-binding</keyword>
<dbReference type="Pfam" id="PF12836">
    <property type="entry name" value="HHH_3"/>
    <property type="match status" value="1"/>
</dbReference>
<dbReference type="Gene3D" id="1.10.150.280">
    <property type="entry name" value="AF1531-like domain"/>
    <property type="match status" value="1"/>
</dbReference>
<comment type="caution">
    <text evidence="1">The sequence shown here is derived from an EMBL/GenBank/DDBJ whole genome shotgun (WGS) entry which is preliminary data.</text>
</comment>
<evidence type="ECO:0000313" key="2">
    <source>
        <dbReference type="Proteomes" id="UP000437131"/>
    </source>
</evidence>
<reference evidence="1 2" key="1">
    <citation type="submission" date="2019-11" db="EMBL/GenBank/DDBJ databases">
        <title>Isolation of a new High Light Tolerant Cyanobacteria.</title>
        <authorList>
            <person name="Dobson Z."/>
            <person name="Vaughn N."/>
            <person name="Vaughn M."/>
            <person name="Fromme P."/>
            <person name="Mazor Y."/>
        </authorList>
    </citation>
    <scope>NUCLEOTIDE SEQUENCE [LARGE SCALE GENOMIC DNA]</scope>
    <source>
        <strain evidence="1 2">0216</strain>
    </source>
</reference>
<protein>
    <submittedName>
        <fullName evidence="1">ComEA family DNA-binding protein</fullName>
    </submittedName>
</protein>
<dbReference type="EMBL" id="WMIA01000006">
    <property type="protein sequence ID" value="MTF38656.1"/>
    <property type="molecule type" value="Genomic_DNA"/>
</dbReference>
<dbReference type="InterPro" id="IPR010994">
    <property type="entry name" value="RuvA_2-like"/>
</dbReference>
<organism evidence="1 2">
    <name type="scientific">Cyanobacterium aponinum 0216</name>
    <dbReference type="NCBI Taxonomy" id="2676140"/>
    <lineage>
        <taxon>Bacteria</taxon>
        <taxon>Bacillati</taxon>
        <taxon>Cyanobacteriota</taxon>
        <taxon>Cyanophyceae</taxon>
        <taxon>Oscillatoriophycideae</taxon>
        <taxon>Chroococcales</taxon>
        <taxon>Geminocystaceae</taxon>
        <taxon>Cyanobacterium</taxon>
    </lineage>
</organism>
<evidence type="ECO:0000313" key="1">
    <source>
        <dbReference type="EMBL" id="MTF38656.1"/>
    </source>
</evidence>
<sequence length="184" mass="20883">MVLSRWFASANKINIHKNALASKIKQDPYYRFQSDLEIEIGAQLGIKIDVNIASVDDWLRLPGISITQARSLVEITNSGINFLCLEDLAAALGVSVLKIQSWQPILYFAYYADDSFHAPAKVNPNNATLNQLIKIPNLSQDIAQQILIDRESNGKYRHIADLQKRLNLTPDFAYHLMNYFQFSN</sequence>
<dbReference type="GO" id="GO:0003677">
    <property type="term" value="F:DNA binding"/>
    <property type="evidence" value="ECO:0007669"/>
    <property type="project" value="UniProtKB-KW"/>
</dbReference>
<dbReference type="InterPro" id="IPR051675">
    <property type="entry name" value="Endo/Exo/Phosphatase_dom_1"/>
</dbReference>
<name>A0A844GXD5_9CHRO</name>
<dbReference type="RefSeq" id="WP_099435742.1">
    <property type="nucleotide sequence ID" value="NZ_WMIA01000006.1"/>
</dbReference>
<dbReference type="SUPFAM" id="SSF47781">
    <property type="entry name" value="RuvA domain 2-like"/>
    <property type="match status" value="2"/>
</dbReference>
<proteinExistence type="predicted"/>
<dbReference type="AlphaFoldDB" id="A0A844GXD5"/>
<dbReference type="GO" id="GO:0015628">
    <property type="term" value="P:protein secretion by the type II secretion system"/>
    <property type="evidence" value="ECO:0007669"/>
    <property type="project" value="TreeGrafter"/>
</dbReference>
<dbReference type="Proteomes" id="UP000437131">
    <property type="component" value="Unassembled WGS sequence"/>
</dbReference>
<gene>
    <name evidence="1" type="ORF">GGC33_06925</name>
</gene>